<dbReference type="InterPro" id="IPR019587">
    <property type="entry name" value="Polyketide_cyclase/dehydratase"/>
</dbReference>
<protein>
    <submittedName>
        <fullName evidence="1">SRPBCC family protein</fullName>
    </submittedName>
</protein>
<dbReference type="Proteomes" id="UP001359308">
    <property type="component" value="Chromosome"/>
</dbReference>
<keyword evidence="2" id="KW-1185">Reference proteome</keyword>
<reference evidence="1 2" key="1">
    <citation type="submission" date="2022-09" db="EMBL/GenBank/DDBJ databases">
        <authorList>
            <person name="Giprobiosintez L."/>
        </authorList>
    </citation>
    <scope>NUCLEOTIDE SEQUENCE [LARGE SCALE GENOMIC DNA]</scope>
    <source>
        <strain evidence="2">VKPM-B-12549 (GBS-15)</strain>
    </source>
</reference>
<sequence>MPADHFDLVTRWRLDAPAEEVWQVLSDAERWPQWWPCVEAVEKIDPGGTNGENSLWAYTWKTMLPYRLRLEFRMTRIAAPVLLEADVRGDVAGRGLCRIYRQEHRTVVQYEWNVRLCRSWMKRLAPLARPVFLWNHRMVMRQGETSLAERLARDGANRCLELS</sequence>
<evidence type="ECO:0000313" key="2">
    <source>
        <dbReference type="Proteomes" id="UP001359308"/>
    </source>
</evidence>
<dbReference type="EMBL" id="CP104311">
    <property type="protein sequence ID" value="WWF02339.1"/>
    <property type="molecule type" value="Genomic_DNA"/>
</dbReference>
<dbReference type="CDD" id="cd07824">
    <property type="entry name" value="SRPBCC_6"/>
    <property type="match status" value="1"/>
</dbReference>
<name>A0ABZ2F537_METCP</name>
<dbReference type="InterPro" id="IPR023393">
    <property type="entry name" value="START-like_dom_sf"/>
</dbReference>
<dbReference type="Gene3D" id="3.30.530.20">
    <property type="match status" value="1"/>
</dbReference>
<gene>
    <name evidence="1" type="ORF">N4J17_01620</name>
</gene>
<accession>A0ABZ2F537</accession>
<dbReference type="RefSeq" id="WP_198324198.1">
    <property type="nucleotide sequence ID" value="NZ_CP104311.1"/>
</dbReference>
<proteinExistence type="predicted"/>
<organism evidence="1 2">
    <name type="scientific">Methylococcus capsulatus</name>
    <dbReference type="NCBI Taxonomy" id="414"/>
    <lineage>
        <taxon>Bacteria</taxon>
        <taxon>Pseudomonadati</taxon>
        <taxon>Pseudomonadota</taxon>
        <taxon>Gammaproteobacteria</taxon>
        <taxon>Methylococcales</taxon>
        <taxon>Methylococcaceae</taxon>
        <taxon>Methylococcus</taxon>
    </lineage>
</organism>
<evidence type="ECO:0000313" key="1">
    <source>
        <dbReference type="EMBL" id="WWF02339.1"/>
    </source>
</evidence>
<dbReference type="SUPFAM" id="SSF55961">
    <property type="entry name" value="Bet v1-like"/>
    <property type="match status" value="1"/>
</dbReference>
<dbReference type="Pfam" id="PF10604">
    <property type="entry name" value="Polyketide_cyc2"/>
    <property type="match status" value="1"/>
</dbReference>